<dbReference type="AlphaFoldDB" id="A0A951UZU2"/>
<proteinExistence type="predicted"/>
<name>A0A951UZU2_9CYAN</name>
<comment type="caution">
    <text evidence="1">The sequence shown here is derived from an EMBL/GenBank/DDBJ whole genome shotgun (WGS) entry which is preliminary data.</text>
</comment>
<dbReference type="EMBL" id="JAHHGZ010000049">
    <property type="protein sequence ID" value="MBW4671580.1"/>
    <property type="molecule type" value="Genomic_DNA"/>
</dbReference>
<gene>
    <name evidence="1" type="ORF">KME60_30180</name>
</gene>
<organism evidence="1 2">
    <name type="scientific">Cyanomargarita calcarea GSE-NOS-MK-12-04C</name>
    <dbReference type="NCBI Taxonomy" id="2839659"/>
    <lineage>
        <taxon>Bacteria</taxon>
        <taxon>Bacillati</taxon>
        <taxon>Cyanobacteriota</taxon>
        <taxon>Cyanophyceae</taxon>
        <taxon>Nostocales</taxon>
        <taxon>Cyanomargaritaceae</taxon>
        <taxon>Cyanomargarita</taxon>
    </lineage>
</organism>
<dbReference type="Proteomes" id="UP000729701">
    <property type="component" value="Unassembled WGS sequence"/>
</dbReference>
<sequence length="196" mass="22391">MVINYLRSRSVSAGESHGGIIQKQDKTWNLTLPTGEQLNNVVFTATEAEAIPDAQHLTLEDARIRGMVMAKTSFAEGQPIPSLTIPGLTVDIQGFWSLWRISIYTDDWNQQRIMPLFLHDNGRVFLPTARHIWEQMLSVEVEIQKHLAGEEAREIFSKVWESGLLQPTFRTLTVTHQKNIEKVVHKTYKQVIAKEN</sequence>
<protein>
    <submittedName>
        <fullName evidence="1">Uncharacterized protein</fullName>
    </submittedName>
</protein>
<evidence type="ECO:0000313" key="2">
    <source>
        <dbReference type="Proteomes" id="UP000729701"/>
    </source>
</evidence>
<evidence type="ECO:0000313" key="1">
    <source>
        <dbReference type="EMBL" id="MBW4671580.1"/>
    </source>
</evidence>
<reference evidence="1" key="2">
    <citation type="journal article" date="2022" name="Microbiol. Resour. Announc.">
        <title>Metagenome Sequencing to Explore Phylogenomics of Terrestrial Cyanobacteria.</title>
        <authorList>
            <person name="Ward R.D."/>
            <person name="Stajich J.E."/>
            <person name="Johansen J.R."/>
            <person name="Huntemann M."/>
            <person name="Clum A."/>
            <person name="Foster B."/>
            <person name="Foster B."/>
            <person name="Roux S."/>
            <person name="Palaniappan K."/>
            <person name="Varghese N."/>
            <person name="Mukherjee S."/>
            <person name="Reddy T.B.K."/>
            <person name="Daum C."/>
            <person name="Copeland A."/>
            <person name="Chen I.A."/>
            <person name="Ivanova N.N."/>
            <person name="Kyrpides N.C."/>
            <person name="Shapiro N."/>
            <person name="Eloe-Fadrosh E.A."/>
            <person name="Pietrasiak N."/>
        </authorList>
    </citation>
    <scope>NUCLEOTIDE SEQUENCE</scope>
    <source>
        <strain evidence="1">GSE-NOS-MK-12-04C</strain>
    </source>
</reference>
<reference evidence="1" key="1">
    <citation type="submission" date="2021-05" db="EMBL/GenBank/DDBJ databases">
        <authorList>
            <person name="Pietrasiak N."/>
            <person name="Ward R."/>
            <person name="Stajich J.E."/>
            <person name="Kurbessoian T."/>
        </authorList>
    </citation>
    <scope>NUCLEOTIDE SEQUENCE</scope>
    <source>
        <strain evidence="1">GSE-NOS-MK-12-04C</strain>
    </source>
</reference>
<accession>A0A951UZU2</accession>